<dbReference type="GO" id="GO:0005789">
    <property type="term" value="C:endoplasmic reticulum membrane"/>
    <property type="evidence" value="ECO:0007669"/>
    <property type="project" value="UniProtKB-SubCell"/>
</dbReference>
<feature type="compositionally biased region" description="Basic and acidic residues" evidence="21">
    <location>
        <begin position="857"/>
        <end position="866"/>
    </location>
</feature>
<name>A0A1B2JHU8_PICPA</name>
<evidence type="ECO:0000256" key="9">
    <source>
        <dbReference type="ARBA" id="ARBA00022692"/>
    </source>
</evidence>
<dbReference type="Proteomes" id="UP000094565">
    <property type="component" value="Chromosome 4"/>
</dbReference>
<feature type="region of interest" description="Disordered" evidence="21">
    <location>
        <begin position="851"/>
        <end position="870"/>
    </location>
</feature>
<dbReference type="GO" id="GO:0034727">
    <property type="term" value="P:piecemeal microautophagy of the nucleus"/>
    <property type="evidence" value="ECO:0007669"/>
    <property type="project" value="TreeGrafter"/>
</dbReference>
<comment type="catalytic activity">
    <reaction evidence="16">
        <text>a 1,2-diacyl-sn-glycero-3-phospho-L-serine(in) = a 1,2-diacyl-sn-glycero-3-phospho-L-serine(out)</text>
        <dbReference type="Rhea" id="RHEA:38663"/>
        <dbReference type="ChEBI" id="CHEBI:57262"/>
    </reaction>
</comment>
<comment type="catalytic activity">
    <reaction evidence="17">
        <text>a 1,2-diacyl-sn-glycero-3-phosphoethanolamine(in) = a 1,2-diacyl-sn-glycero-3-phosphoethanolamine(out)</text>
        <dbReference type="Rhea" id="RHEA:38895"/>
        <dbReference type="ChEBI" id="CHEBI:64612"/>
    </reaction>
</comment>
<evidence type="ECO:0000256" key="11">
    <source>
        <dbReference type="ARBA" id="ARBA00023006"/>
    </source>
</evidence>
<evidence type="ECO:0000256" key="1">
    <source>
        <dbReference type="ARBA" id="ARBA00004439"/>
    </source>
</evidence>
<dbReference type="GO" id="GO:0006869">
    <property type="term" value="P:lipid transport"/>
    <property type="evidence" value="ECO:0007669"/>
    <property type="project" value="UniProtKB-KW"/>
</dbReference>
<evidence type="ECO:0000256" key="2">
    <source>
        <dbReference type="ARBA" id="ARBA00004477"/>
    </source>
</evidence>
<dbReference type="PANTHER" id="PTHR13038">
    <property type="entry name" value="APG9 AUTOPHAGY 9"/>
    <property type="match status" value="1"/>
</dbReference>
<keyword evidence="7 20" id="KW-0813">Transport</keyword>
<evidence type="ECO:0000256" key="16">
    <source>
        <dbReference type="ARBA" id="ARBA00024479"/>
    </source>
</evidence>
<protein>
    <recommendedName>
        <fullName evidence="6 20">Autophagy-related protein 9</fullName>
    </recommendedName>
</protein>
<dbReference type="GO" id="GO:0061709">
    <property type="term" value="P:reticulophagy"/>
    <property type="evidence" value="ECO:0007669"/>
    <property type="project" value="TreeGrafter"/>
</dbReference>
<comment type="catalytic activity">
    <reaction evidence="18">
        <text>a 1,2-diacyl-sn-glycero-3-phospho-(1D-myo-inositol-3-phosphate)(in) = a 1,2-diacyl-sn-glycero-3-phospho-(1D-myo-inositol-3-phosphate)(out)</text>
        <dbReference type="Rhea" id="RHEA:67920"/>
        <dbReference type="ChEBI" id="CHEBI:58088"/>
    </reaction>
</comment>
<keyword evidence="12" id="KW-0333">Golgi apparatus</keyword>
<evidence type="ECO:0000256" key="17">
    <source>
        <dbReference type="ARBA" id="ARBA00024615"/>
    </source>
</evidence>
<evidence type="ECO:0000256" key="7">
    <source>
        <dbReference type="ARBA" id="ARBA00022448"/>
    </source>
</evidence>
<organism evidence="22 23">
    <name type="scientific">Komagataella pastoris</name>
    <name type="common">Yeast</name>
    <name type="synonym">Pichia pastoris</name>
    <dbReference type="NCBI Taxonomy" id="4922"/>
    <lineage>
        <taxon>Eukaryota</taxon>
        <taxon>Fungi</taxon>
        <taxon>Dikarya</taxon>
        <taxon>Ascomycota</taxon>
        <taxon>Saccharomycotina</taxon>
        <taxon>Pichiomycetes</taxon>
        <taxon>Pichiales</taxon>
        <taxon>Pichiaceae</taxon>
        <taxon>Komagataella</taxon>
    </lineage>
</organism>
<feature type="compositionally biased region" description="Low complexity" evidence="21">
    <location>
        <begin position="88"/>
        <end position="102"/>
    </location>
</feature>
<gene>
    <name evidence="22" type="primary">ATG9</name>
    <name evidence="22" type="ORF">ATY40_BA7504826</name>
</gene>
<evidence type="ECO:0000256" key="13">
    <source>
        <dbReference type="ARBA" id="ARBA00023055"/>
    </source>
</evidence>
<dbReference type="GO" id="GO:0000139">
    <property type="term" value="C:Golgi membrane"/>
    <property type="evidence" value="ECO:0007669"/>
    <property type="project" value="UniProtKB-SubCell"/>
</dbReference>
<evidence type="ECO:0000256" key="10">
    <source>
        <dbReference type="ARBA" id="ARBA00022989"/>
    </source>
</evidence>
<comment type="similarity">
    <text evidence="5 20">Belongs to the ATG9 family.</text>
</comment>
<evidence type="ECO:0000256" key="20">
    <source>
        <dbReference type="RuleBase" id="RU364027"/>
    </source>
</evidence>
<evidence type="ECO:0000256" key="15">
    <source>
        <dbReference type="ARBA" id="ARBA00023329"/>
    </source>
</evidence>
<feature type="region of interest" description="Disordered" evidence="21">
    <location>
        <begin position="151"/>
        <end position="172"/>
    </location>
</feature>
<proteinExistence type="inferred from homology"/>
<comment type="function">
    <text evidence="20">Phospholipid scramblase involved in autophagy. Cycles between the preautophagosomal structure/phagophore assembly site (PAS) and the cytoplasmic vesicle pool and supplies membrane for the growing autophagosome. Lipid scramblase activity plays a key role in preautophagosomal structure/phagophore assembly by distributing the phospholipids that arrive through ATG2 from the cytoplasmic to the luminal leaflet of the bilayer, thereby driving autophagosomal membrane expansion.</text>
</comment>
<dbReference type="GO" id="GO:0034045">
    <property type="term" value="C:phagophore assembly site membrane"/>
    <property type="evidence" value="ECO:0007669"/>
    <property type="project" value="UniProtKB-SubCell"/>
</dbReference>
<dbReference type="GO" id="GO:0034497">
    <property type="term" value="P:protein localization to phagophore assembly site"/>
    <property type="evidence" value="ECO:0007669"/>
    <property type="project" value="TreeGrafter"/>
</dbReference>
<evidence type="ECO:0000313" key="23">
    <source>
        <dbReference type="Proteomes" id="UP000094565"/>
    </source>
</evidence>
<dbReference type="AlphaFoldDB" id="A0A1B2JHU8"/>
<feature type="region of interest" description="Disordered" evidence="21">
    <location>
        <begin position="49"/>
        <end position="107"/>
    </location>
</feature>
<reference evidence="22 23" key="1">
    <citation type="submission" date="2016-02" db="EMBL/GenBank/DDBJ databases">
        <title>Comparative genomic and transcriptomic foundation for Pichia pastoris.</title>
        <authorList>
            <person name="Love K.R."/>
            <person name="Shah K.A."/>
            <person name="Whittaker C.A."/>
            <person name="Wu J."/>
            <person name="Bartlett M.C."/>
            <person name="Ma D."/>
            <person name="Leeson R.L."/>
            <person name="Priest M."/>
            <person name="Young S.K."/>
            <person name="Love J.C."/>
        </authorList>
    </citation>
    <scope>NUCLEOTIDE SEQUENCE [LARGE SCALE GENOMIC DNA]</scope>
    <source>
        <strain evidence="22 23">ATCC 28485</strain>
    </source>
</reference>
<keyword evidence="9 20" id="KW-0812">Transmembrane</keyword>
<keyword evidence="8" id="KW-0597">Phosphoprotein</keyword>
<comment type="caution">
    <text evidence="20">Lacks conserved residue(s) required for the propagation of feature annotation.</text>
</comment>
<keyword evidence="10 20" id="KW-1133">Transmembrane helix</keyword>
<keyword evidence="15" id="KW-0968">Cytoplasmic vesicle</keyword>
<accession>A0A1B2JHU8</accession>
<feature type="transmembrane region" description="Helical" evidence="20">
    <location>
        <begin position="525"/>
        <end position="546"/>
    </location>
</feature>
<dbReference type="OrthoDB" id="2020634at2759"/>
<dbReference type="PANTHER" id="PTHR13038:SF10">
    <property type="entry name" value="AUTOPHAGY-RELATED PROTEIN 9"/>
    <property type="match status" value="1"/>
</dbReference>
<dbReference type="EMBL" id="CP014587">
    <property type="protein sequence ID" value="ANZ77553.1"/>
    <property type="molecule type" value="Genomic_DNA"/>
</dbReference>
<evidence type="ECO:0000256" key="12">
    <source>
        <dbReference type="ARBA" id="ARBA00023034"/>
    </source>
</evidence>
<evidence type="ECO:0000256" key="14">
    <source>
        <dbReference type="ARBA" id="ARBA00023136"/>
    </source>
</evidence>
<evidence type="ECO:0000256" key="5">
    <source>
        <dbReference type="ARBA" id="ARBA00006185"/>
    </source>
</evidence>
<evidence type="ECO:0000313" key="22">
    <source>
        <dbReference type="EMBL" id="ANZ77553.1"/>
    </source>
</evidence>
<comment type="subcellular location">
    <subcellularLocation>
        <location evidence="1">Cytoplasmic vesicle membrane</location>
        <topology evidence="1">Multi-pass membrane protein</topology>
    </subcellularLocation>
    <subcellularLocation>
        <location evidence="2">Endoplasmic reticulum membrane</location>
        <topology evidence="2">Multi-pass membrane protein</topology>
    </subcellularLocation>
    <subcellularLocation>
        <location evidence="4">Golgi apparatus membrane</location>
        <topology evidence="4">Multi-pass membrane protein</topology>
    </subcellularLocation>
    <subcellularLocation>
        <location evidence="3 20">Preautophagosomal structure membrane</location>
        <topology evidence="3 20">Multi-pass membrane protein</topology>
    </subcellularLocation>
</comment>
<keyword evidence="13 20" id="KW-0445">Lipid transport</keyword>
<feature type="transmembrane region" description="Helical" evidence="20">
    <location>
        <begin position="277"/>
        <end position="300"/>
    </location>
</feature>
<feature type="transmembrane region" description="Helical" evidence="20">
    <location>
        <begin position="224"/>
        <end position="241"/>
    </location>
</feature>
<dbReference type="Pfam" id="PF04109">
    <property type="entry name" value="ATG9"/>
    <property type="match status" value="1"/>
</dbReference>
<feature type="region of interest" description="Disordered" evidence="21">
    <location>
        <begin position="687"/>
        <end position="726"/>
    </location>
</feature>
<evidence type="ECO:0000256" key="19">
    <source>
        <dbReference type="ARBA" id="ARBA00024631"/>
    </source>
</evidence>
<evidence type="ECO:0000256" key="8">
    <source>
        <dbReference type="ARBA" id="ARBA00022553"/>
    </source>
</evidence>
<dbReference type="GO" id="GO:0000422">
    <property type="term" value="P:autophagy of mitochondrion"/>
    <property type="evidence" value="ECO:0007669"/>
    <property type="project" value="TreeGrafter"/>
</dbReference>
<keyword evidence="11 20" id="KW-0072">Autophagy</keyword>
<keyword evidence="23" id="KW-1185">Reference proteome</keyword>
<feature type="compositionally biased region" description="Basic and acidic residues" evidence="21">
    <location>
        <begin position="151"/>
        <end position="164"/>
    </location>
</feature>
<evidence type="ECO:0000256" key="21">
    <source>
        <dbReference type="SAM" id="MobiDB-lite"/>
    </source>
</evidence>
<sequence length="885" mass="102565">MHKNNTTFLSRVFGINSRNIDVHNPLFADDSVIPLYDQNQSAYYDNAYSDYSSDEEDSKPRTSRQADSNLHMTDHSGDGNDPFNQMDNSSKFSNSSSFHYSNTDQEDENPELLLLQDEDSASNRKNLDRSDFQSFAKKTFNQIPKIKFQLPKKEDYPTSHRQPPDIENQNGPLKSSVKKQIHFLDPMDKALWMWSNVSNLDTFLHQVYEYYTGNGFNCIMMNKFTELFTVIFIVWLSSFMGNCIDYDKLMNDRNVYQFSQVKIDKCYSKIGFFPQKLIYWILFIGLCLKLYQIFLDYLVLKDMKLFFKLLLGLSDDELQTISWGLVVKRIMILRDKNINAIVSHNSDLTSRKRMNAHDIANRILRKENYMIAMYNKSILDLDIELPLIGKVQLLTNTLQWNLNIAIFDYFFDSETGQINLPALKERNRHTISTELKKRLIFCGIINIVLGPILSIYFIMYYFLKFFYDFKTNPADISSREYSPYARWKLREFNELPHIFNRRLNISTESSNKYINQFPKETTTALLKFIMFISGSFVGVLVIVTILDPEFFLNFELTPGRTVLFYVSTLGAIFTICKNSIPDDTLVFDPEVSLRYLSQFTHYLPQEWEGKYHTEEVKNDFCKLYTLKLYLVGKEILSWFFLPYILCYKLPECADTISDFFREFSVHVDGLGYVCTFAMFQFNNQHNENGNGNVHQNGNGNGGIPSAKSKSKKVPNPNRFTTKPSMRDMENDDKMIKSYMYFLESYGNDEIVQHQQALNRSLIYSTELSPTSGADLNDSNILGLRQRNVATTGKRQNSIGNGLIYNGQNKRLSIGEAKTNVYSNPIASTVLDRDLQYKLANSYILNGMPGLNEVNQPADRKNERKYSNDSPGVMKLVDKISQQHKA</sequence>
<dbReference type="InterPro" id="IPR007241">
    <property type="entry name" value="Autophagy-rel_prot_9"/>
</dbReference>
<evidence type="ECO:0000256" key="3">
    <source>
        <dbReference type="ARBA" id="ARBA00004511"/>
    </source>
</evidence>
<evidence type="ECO:0000256" key="6">
    <source>
        <dbReference type="ARBA" id="ARBA00018074"/>
    </source>
</evidence>
<feature type="transmembrane region" description="Helical" evidence="20">
    <location>
        <begin position="439"/>
        <end position="463"/>
    </location>
</feature>
<comment type="catalytic activity">
    <reaction evidence="19">
        <text>a 1,2-diacyl-sn-glycero-3-phosphocholine(in) = a 1,2-diacyl-sn-glycero-3-phosphocholine(out)</text>
        <dbReference type="Rhea" id="RHEA:38571"/>
        <dbReference type="ChEBI" id="CHEBI:57643"/>
    </reaction>
</comment>
<evidence type="ECO:0000256" key="18">
    <source>
        <dbReference type="ARBA" id="ARBA00024621"/>
    </source>
</evidence>
<dbReference type="GO" id="GO:0005776">
    <property type="term" value="C:autophagosome"/>
    <property type="evidence" value="ECO:0007669"/>
    <property type="project" value="TreeGrafter"/>
</dbReference>
<dbReference type="GO" id="GO:0030659">
    <property type="term" value="C:cytoplasmic vesicle membrane"/>
    <property type="evidence" value="ECO:0007669"/>
    <property type="project" value="UniProtKB-SubCell"/>
</dbReference>
<evidence type="ECO:0000256" key="4">
    <source>
        <dbReference type="ARBA" id="ARBA00004653"/>
    </source>
</evidence>
<feature type="compositionally biased region" description="Low complexity" evidence="21">
    <location>
        <begin position="687"/>
        <end position="697"/>
    </location>
</feature>
<keyword evidence="14 20" id="KW-0472">Membrane</keyword>